<reference evidence="2" key="1">
    <citation type="submission" date="2020-10" db="EMBL/GenBank/DDBJ databases">
        <title>Unveiling of a novel bifunctional photoreceptor, Dualchrome1, isolated from a cosmopolitan green alga.</title>
        <authorList>
            <person name="Suzuki S."/>
            <person name="Kawachi M."/>
        </authorList>
    </citation>
    <scope>NUCLEOTIDE SEQUENCE</scope>
    <source>
        <strain evidence="2">NIES 2893</strain>
    </source>
</reference>
<feature type="transmembrane region" description="Helical" evidence="1">
    <location>
        <begin position="88"/>
        <end position="108"/>
    </location>
</feature>
<sequence>MASRSPPLRSWRSTDATKAVYPKTAYASFRPTRAMRIGLIMCDNQVPESEKGSSDACGKLAYRIGSTFFGYVRFQLWPDLYPWLGSNYFLRVLFALLIGALCYLLHVLGERKPELSSRASKSPSLARTVSGDSTPRTHLQSIGLITFKKLQRRLGALRWDATHAGGLYWTLTPFDDTKKDGLNASSIPVEPCERRTSLGFVSCICGRTDGASMVLFSDRYLRGLVENLSLPSYGIGILYITIITTLGYGLLRAFLLNLWTETPIYAMRHPEKLEGICHTP</sequence>
<protein>
    <submittedName>
        <fullName evidence="2">Uncharacterized protein</fullName>
    </submittedName>
</protein>
<dbReference type="Proteomes" id="UP000660262">
    <property type="component" value="Unassembled WGS sequence"/>
</dbReference>
<name>A0A830HAZ1_9CHLO</name>
<keyword evidence="3" id="KW-1185">Reference proteome</keyword>
<keyword evidence="1" id="KW-0812">Transmembrane</keyword>
<keyword evidence="1" id="KW-0472">Membrane</keyword>
<organism evidence="2 3">
    <name type="scientific">Pycnococcus provasolii</name>
    <dbReference type="NCBI Taxonomy" id="41880"/>
    <lineage>
        <taxon>Eukaryota</taxon>
        <taxon>Viridiplantae</taxon>
        <taxon>Chlorophyta</taxon>
        <taxon>Pseudoscourfieldiophyceae</taxon>
        <taxon>Pseudoscourfieldiales</taxon>
        <taxon>Pycnococcaceae</taxon>
        <taxon>Pycnococcus</taxon>
    </lineage>
</organism>
<comment type="caution">
    <text evidence="2">The sequence shown here is derived from an EMBL/GenBank/DDBJ whole genome shotgun (WGS) entry which is preliminary data.</text>
</comment>
<proteinExistence type="predicted"/>
<dbReference type="AlphaFoldDB" id="A0A830HAZ1"/>
<gene>
    <name evidence="2" type="ORF">PPROV_000182500</name>
</gene>
<evidence type="ECO:0000256" key="1">
    <source>
        <dbReference type="SAM" id="Phobius"/>
    </source>
</evidence>
<feature type="transmembrane region" description="Helical" evidence="1">
    <location>
        <begin position="230"/>
        <end position="251"/>
    </location>
</feature>
<dbReference type="EMBL" id="BNJQ01000004">
    <property type="protein sequence ID" value="GHP03070.1"/>
    <property type="molecule type" value="Genomic_DNA"/>
</dbReference>
<accession>A0A830HAZ1</accession>
<evidence type="ECO:0000313" key="3">
    <source>
        <dbReference type="Proteomes" id="UP000660262"/>
    </source>
</evidence>
<keyword evidence="1" id="KW-1133">Transmembrane helix</keyword>
<evidence type="ECO:0000313" key="2">
    <source>
        <dbReference type="EMBL" id="GHP03070.1"/>
    </source>
</evidence>